<accession>A0A6S7GVF3</accession>
<dbReference type="InterPro" id="IPR020471">
    <property type="entry name" value="AKR"/>
</dbReference>
<dbReference type="PROSITE" id="PS50966">
    <property type="entry name" value="ZF_SWIM"/>
    <property type="match status" value="1"/>
</dbReference>
<keyword evidence="5" id="KW-1185">Reference proteome</keyword>
<evidence type="ECO:0000313" key="4">
    <source>
        <dbReference type="EMBL" id="CAB3988451.1"/>
    </source>
</evidence>
<comment type="similarity">
    <text evidence="1">Belongs to the aldo/keto reductase family.</text>
</comment>
<dbReference type="InterPro" id="IPR036812">
    <property type="entry name" value="NAD(P)_OxRdtase_dom_sf"/>
</dbReference>
<dbReference type="Pfam" id="PF00248">
    <property type="entry name" value="Aldo_ket_red"/>
    <property type="match status" value="1"/>
</dbReference>
<dbReference type="GO" id="GO:0016491">
    <property type="term" value="F:oxidoreductase activity"/>
    <property type="evidence" value="ECO:0007669"/>
    <property type="project" value="UniProtKB-KW"/>
</dbReference>
<evidence type="ECO:0000313" key="5">
    <source>
        <dbReference type="Proteomes" id="UP001152795"/>
    </source>
</evidence>
<dbReference type="Proteomes" id="UP001152795">
    <property type="component" value="Unassembled WGS sequence"/>
</dbReference>
<dbReference type="FunFam" id="3.20.20.100:FF:000006">
    <property type="entry name" value="Aldo-keto reductase family 1 member A1"/>
    <property type="match status" value="1"/>
</dbReference>
<sequence>MKKKQYLVYVHLHQHSGDIAYAKCYCPAGAGGCCKHVAATLYQLLDYIELGLSDIPDDKTCTQELQKAHDSYDKDKKGPVMPSIGLGTWKSKPGEVGGAVKAAIRAGYKHIDCAEGYGNEAEVGQALTEVLKELGMKREDVFVTSKLWCNSHAREDVLAACQKTLKNLQLEYLDLYLIHHPCTFANGMRFPTTPEDRKNVLGYNKKRLSETWKGMEELVHKGLCKAIGVSNLTSAKIAALLETAKIVPGTNQVELHPFLPQPGLKKFCEEKGIIITAYSSLGSPDRPGSGEADPVLMDEPLVKEIAAKRNCSPAQVLLAWGVNYGCPVLPKSVNEGRIKQNLETYNVKLEQEDMTALANIGKKFRYLMMNLFYIERMTPEKYWDGEQGV</sequence>
<dbReference type="SUPFAM" id="SSF51430">
    <property type="entry name" value="NAD(P)-linked oxidoreductase"/>
    <property type="match status" value="1"/>
</dbReference>
<dbReference type="PRINTS" id="PR00069">
    <property type="entry name" value="ALDKETRDTASE"/>
</dbReference>
<organism evidence="4 5">
    <name type="scientific">Paramuricea clavata</name>
    <name type="common">Red gorgonian</name>
    <name type="synonym">Violescent sea-whip</name>
    <dbReference type="NCBI Taxonomy" id="317549"/>
    <lineage>
        <taxon>Eukaryota</taxon>
        <taxon>Metazoa</taxon>
        <taxon>Cnidaria</taxon>
        <taxon>Anthozoa</taxon>
        <taxon>Octocorallia</taxon>
        <taxon>Malacalcyonacea</taxon>
        <taxon>Plexauridae</taxon>
        <taxon>Paramuricea</taxon>
    </lineage>
</organism>
<dbReference type="OrthoDB" id="416253at2759"/>
<dbReference type="GO" id="GO:0008270">
    <property type="term" value="F:zinc ion binding"/>
    <property type="evidence" value="ECO:0007669"/>
    <property type="project" value="InterPro"/>
</dbReference>
<dbReference type="InterPro" id="IPR023210">
    <property type="entry name" value="NADP_OxRdtase_dom"/>
</dbReference>
<gene>
    <name evidence="4" type="ORF">PACLA_8A089308</name>
</gene>
<proteinExistence type="inferred from homology"/>
<dbReference type="InterPro" id="IPR007527">
    <property type="entry name" value="Znf_SWIM"/>
</dbReference>
<keyword evidence="3" id="KW-0560">Oxidoreductase</keyword>
<dbReference type="Gene3D" id="3.20.20.100">
    <property type="entry name" value="NADP-dependent oxidoreductase domain"/>
    <property type="match status" value="1"/>
</dbReference>
<reference evidence="4" key="1">
    <citation type="submission" date="2020-04" db="EMBL/GenBank/DDBJ databases">
        <authorList>
            <person name="Alioto T."/>
            <person name="Alioto T."/>
            <person name="Gomez Garrido J."/>
        </authorList>
    </citation>
    <scope>NUCLEOTIDE SEQUENCE</scope>
    <source>
        <strain evidence="4">A484AB</strain>
    </source>
</reference>
<dbReference type="PANTHER" id="PTHR11732">
    <property type="entry name" value="ALDO/KETO REDUCTASE"/>
    <property type="match status" value="1"/>
</dbReference>
<evidence type="ECO:0000256" key="1">
    <source>
        <dbReference type="ARBA" id="ARBA00007905"/>
    </source>
</evidence>
<evidence type="ECO:0000256" key="2">
    <source>
        <dbReference type="ARBA" id="ARBA00022857"/>
    </source>
</evidence>
<evidence type="ECO:0000256" key="3">
    <source>
        <dbReference type="ARBA" id="ARBA00023002"/>
    </source>
</evidence>
<protein>
    <submittedName>
        <fullName evidence="4">Aldo keto reductase</fullName>
    </submittedName>
</protein>
<name>A0A6S7GVF3_PARCT</name>
<comment type="caution">
    <text evidence="4">The sequence shown here is derived from an EMBL/GenBank/DDBJ whole genome shotgun (WGS) entry which is preliminary data.</text>
</comment>
<dbReference type="AlphaFoldDB" id="A0A6S7GVF3"/>
<dbReference type="EMBL" id="CACRXK020001326">
    <property type="protein sequence ID" value="CAB3988451.1"/>
    <property type="molecule type" value="Genomic_DNA"/>
</dbReference>
<keyword evidence="2" id="KW-0521">NADP</keyword>